<dbReference type="AlphaFoldDB" id="A0A3P6DQE3"/>
<gene>
    <name evidence="1" type="ORF">BOLC2T07694H</name>
</gene>
<reference evidence="1" key="1">
    <citation type="submission" date="2018-11" db="EMBL/GenBank/DDBJ databases">
        <authorList>
            <consortium name="Genoscope - CEA"/>
            <person name="William W."/>
        </authorList>
    </citation>
    <scope>NUCLEOTIDE SEQUENCE</scope>
</reference>
<name>A0A3P6DQE3_BRAOL</name>
<organism evidence="1">
    <name type="scientific">Brassica oleracea</name>
    <name type="common">Wild cabbage</name>
    <dbReference type="NCBI Taxonomy" id="3712"/>
    <lineage>
        <taxon>Eukaryota</taxon>
        <taxon>Viridiplantae</taxon>
        <taxon>Streptophyta</taxon>
        <taxon>Embryophyta</taxon>
        <taxon>Tracheophyta</taxon>
        <taxon>Spermatophyta</taxon>
        <taxon>Magnoliopsida</taxon>
        <taxon>eudicotyledons</taxon>
        <taxon>Gunneridae</taxon>
        <taxon>Pentapetalae</taxon>
        <taxon>rosids</taxon>
        <taxon>malvids</taxon>
        <taxon>Brassicales</taxon>
        <taxon>Brassicaceae</taxon>
        <taxon>Brassiceae</taxon>
        <taxon>Brassica</taxon>
    </lineage>
</organism>
<dbReference type="EMBL" id="LR031874">
    <property type="protein sequence ID" value="VDD21369.1"/>
    <property type="molecule type" value="Genomic_DNA"/>
</dbReference>
<accession>A0A3P6DQE3</accession>
<protein>
    <submittedName>
        <fullName evidence="1">Uncharacterized protein</fullName>
    </submittedName>
</protein>
<sequence>MTSFDEQVTSFFPHTETSLVSQSDLTGVLSYHYQASPVSECSSSCPLSFQASLKLKPFLQKKRIQDMFMVITLPLEIF</sequence>
<evidence type="ECO:0000313" key="1">
    <source>
        <dbReference type="EMBL" id="VDD21369.1"/>
    </source>
</evidence>
<proteinExistence type="predicted"/>